<keyword evidence="1" id="KW-0732">Signal</keyword>
<sequence>MRVHTGVHTVFLLVLLAAAPAGAKVSAEEAARLGKDLTPVGAERAGNGDGSIPAWTGGLTTSPPCYKGEGSRYCDPYPQDQPLFTITAANAAQYRDQLSAGQLAMLEKFDTYKINVYETRRTAAFPDFVYEATARNAVNATLEFEGESLKNAILGFPFPIPKSGQEVVWNHKLRYRGVGGARWNNQAAVTPSGAFTLVEITEDVKFPYAARDATPESIDNIIIYFLQIVRAPPRLAGQITLVHETMDQVREPRRAWQYSPGQRRIRRAPNVAYDNPSTASDGLRTNDQLDAYNGATDRYTWKLIGKKEMFVPANSYKLHSDEYRYRDIILKGHINQDLTRYERRRVWVVEANLRPRTSHMFKRRVFYVEEDSWGIVLVDLYDNRDQLWRWQEMHTFQAYDKPFIAPPAMETAYDLQSGRYIAYSMNNEAPETIERDFPISYFDPANVTKQTFK</sequence>
<protein>
    <submittedName>
        <fullName evidence="2">DUF1329 domain-containing protein</fullName>
    </submittedName>
</protein>
<dbReference type="RefSeq" id="WP_352889625.1">
    <property type="nucleotide sequence ID" value="NZ_JBEPIJ010000011.1"/>
</dbReference>
<keyword evidence="3" id="KW-1185">Reference proteome</keyword>
<dbReference type="Proteomes" id="UP001465331">
    <property type="component" value="Unassembled WGS sequence"/>
</dbReference>
<name>A0ABV2AB29_9GAMM</name>
<dbReference type="EMBL" id="JBEPIJ010000011">
    <property type="protein sequence ID" value="MES0874437.1"/>
    <property type="molecule type" value="Genomic_DNA"/>
</dbReference>
<comment type="caution">
    <text evidence="2">The sequence shown here is derived from an EMBL/GenBank/DDBJ whole genome shotgun (WGS) entry which is preliminary data.</text>
</comment>
<gene>
    <name evidence="2" type="ORF">ABSH63_10540</name>
</gene>
<evidence type="ECO:0000313" key="3">
    <source>
        <dbReference type="Proteomes" id="UP001465331"/>
    </source>
</evidence>
<evidence type="ECO:0000256" key="1">
    <source>
        <dbReference type="SAM" id="SignalP"/>
    </source>
</evidence>
<reference evidence="2 3" key="1">
    <citation type="submission" date="2024-06" db="EMBL/GenBank/DDBJ databases">
        <authorList>
            <person name="Li Z."/>
            <person name="Jiang Y."/>
        </authorList>
    </citation>
    <scope>NUCLEOTIDE SEQUENCE [LARGE SCALE GENOMIC DNA]</scope>
    <source>
        <strain evidence="2 3">HSW-8</strain>
    </source>
</reference>
<evidence type="ECO:0000313" key="2">
    <source>
        <dbReference type="EMBL" id="MES0874437.1"/>
    </source>
</evidence>
<feature type="signal peptide" evidence="1">
    <location>
        <begin position="1"/>
        <end position="23"/>
    </location>
</feature>
<organism evidence="2 3">
    <name type="scientific">Sinimarinibacterium thermocellulolyticum</name>
    <dbReference type="NCBI Taxonomy" id="3170016"/>
    <lineage>
        <taxon>Bacteria</taxon>
        <taxon>Pseudomonadati</taxon>
        <taxon>Pseudomonadota</taxon>
        <taxon>Gammaproteobacteria</taxon>
        <taxon>Nevskiales</taxon>
        <taxon>Nevskiaceae</taxon>
        <taxon>Sinimarinibacterium</taxon>
    </lineage>
</organism>
<dbReference type="CDD" id="cd16329">
    <property type="entry name" value="LolA_like"/>
    <property type="match status" value="1"/>
</dbReference>
<dbReference type="InterPro" id="IPR010752">
    <property type="entry name" value="DUF1329"/>
</dbReference>
<dbReference type="Gene3D" id="2.50.20.10">
    <property type="entry name" value="Lipoprotein localisation LolA/LolB/LppX"/>
    <property type="match status" value="1"/>
</dbReference>
<proteinExistence type="predicted"/>
<feature type="chain" id="PRO_5047065014" evidence="1">
    <location>
        <begin position="24"/>
        <end position="453"/>
    </location>
</feature>
<accession>A0ABV2AB29</accession>
<dbReference type="Pfam" id="PF07044">
    <property type="entry name" value="DUF1329"/>
    <property type="match status" value="1"/>
</dbReference>